<dbReference type="InterPro" id="IPR011009">
    <property type="entry name" value="Kinase-like_dom_sf"/>
</dbReference>
<dbReference type="CDD" id="cd14016">
    <property type="entry name" value="STKc_CK1"/>
    <property type="match status" value="1"/>
</dbReference>
<reference evidence="7 8" key="1">
    <citation type="submission" date="2014-04" db="EMBL/GenBank/DDBJ databases">
        <authorList>
            <consortium name="DOE Joint Genome Institute"/>
            <person name="Kuo A."/>
            <person name="Kohler A."/>
            <person name="Nagy L.G."/>
            <person name="Floudas D."/>
            <person name="Copeland A."/>
            <person name="Barry K.W."/>
            <person name="Cichocki N."/>
            <person name="Veneault-Fourrey C."/>
            <person name="LaButti K."/>
            <person name="Lindquist E.A."/>
            <person name="Lipzen A."/>
            <person name="Lundell T."/>
            <person name="Morin E."/>
            <person name="Murat C."/>
            <person name="Sun H."/>
            <person name="Tunlid A."/>
            <person name="Henrissat B."/>
            <person name="Grigoriev I.V."/>
            <person name="Hibbett D.S."/>
            <person name="Martin F."/>
            <person name="Nordberg H.P."/>
            <person name="Cantor M.N."/>
            <person name="Hua S.X."/>
        </authorList>
    </citation>
    <scope>NUCLEOTIDE SEQUENCE [LARGE SCALE GENOMIC DNA]</scope>
    <source>
        <strain evidence="7 8">Foug A</strain>
    </source>
</reference>
<feature type="binding site" evidence="4">
    <location>
        <position position="45"/>
    </location>
    <ligand>
        <name>ATP</name>
        <dbReference type="ChEBI" id="CHEBI:30616"/>
    </ligand>
</feature>
<keyword evidence="2 4" id="KW-0547">Nucleotide-binding</keyword>
<evidence type="ECO:0000313" key="7">
    <source>
        <dbReference type="EMBL" id="KIM51462.1"/>
    </source>
</evidence>
<dbReference type="STRING" id="1036808.A0A0C2ZEW1"/>
<protein>
    <recommendedName>
        <fullName evidence="1">non-specific serine/threonine protein kinase</fullName>
        <ecNumber evidence="1">2.7.11.1</ecNumber>
    </recommendedName>
</protein>
<comment type="similarity">
    <text evidence="5">Belongs to the protein kinase superfamily.</text>
</comment>
<dbReference type="PROSITE" id="PS00108">
    <property type="entry name" value="PROTEIN_KINASE_ST"/>
    <property type="match status" value="1"/>
</dbReference>
<dbReference type="InterPro" id="IPR000719">
    <property type="entry name" value="Prot_kinase_dom"/>
</dbReference>
<name>A0A0C2ZEW1_9AGAM</name>
<dbReference type="SMART" id="SM00220">
    <property type="entry name" value="S_TKc"/>
    <property type="match status" value="1"/>
</dbReference>
<evidence type="ECO:0000256" key="5">
    <source>
        <dbReference type="RuleBase" id="RU000304"/>
    </source>
</evidence>
<dbReference type="GO" id="GO:0005524">
    <property type="term" value="F:ATP binding"/>
    <property type="evidence" value="ECO:0007669"/>
    <property type="project" value="UniProtKB-UniRule"/>
</dbReference>
<evidence type="ECO:0000313" key="8">
    <source>
        <dbReference type="Proteomes" id="UP000053989"/>
    </source>
</evidence>
<dbReference type="HOGENOM" id="CLU_019279_2_7_1"/>
<keyword evidence="8" id="KW-1185">Reference proteome</keyword>
<evidence type="ECO:0000256" key="2">
    <source>
        <dbReference type="ARBA" id="ARBA00022741"/>
    </source>
</evidence>
<accession>A0A0C2ZEW1</accession>
<dbReference type="Proteomes" id="UP000053989">
    <property type="component" value="Unassembled WGS sequence"/>
</dbReference>
<gene>
    <name evidence="7" type="ORF">SCLCIDRAFT_143231</name>
</gene>
<feature type="domain" description="Protein kinase" evidence="6">
    <location>
        <begin position="14"/>
        <end position="274"/>
    </location>
</feature>
<sequence length="347" mass="38767">MPLPLDAIRIAGCYKIEEYLGGGSYSDVYGGKQTNIQKSIEVVIKIAKSSADASTLIHEYQILQDLRDSSGIPKALWLGREGELHVMVLERLGPSLADRFQECGQKFSLSTVTLIAAQLVSCLENIHSRHYIHRDIKPANILTGTKDSPSMVYLADFGIAKRFRHPNTHIHIPSRDGTSLTGTPVFASINSHQGAELSQRDDIESLAYLLIYFLRGSLPWLGIHSVDTVLRLKWEISTEDLCSGLPIGFRLILEHARALAFIQKPDYKLLQSYIQDVRAMLPNDTSFDWQCSCPSSPATLAPVTPNRHVQCQQRSTPVTPVGFVETRVYVFHFYVLVQSNVDNVYAI</sequence>
<dbReference type="OrthoDB" id="5800476at2759"/>
<dbReference type="PROSITE" id="PS50011">
    <property type="entry name" value="PROTEIN_KINASE_DOM"/>
    <property type="match status" value="1"/>
</dbReference>
<dbReference type="PANTHER" id="PTHR11909">
    <property type="entry name" value="CASEIN KINASE-RELATED"/>
    <property type="match status" value="1"/>
</dbReference>
<evidence type="ECO:0000256" key="4">
    <source>
        <dbReference type="PROSITE-ProRule" id="PRU10141"/>
    </source>
</evidence>
<dbReference type="InParanoid" id="A0A0C2ZEW1"/>
<evidence type="ECO:0000256" key="3">
    <source>
        <dbReference type="ARBA" id="ARBA00022840"/>
    </source>
</evidence>
<keyword evidence="5" id="KW-0723">Serine/threonine-protein kinase</keyword>
<dbReference type="InterPro" id="IPR008271">
    <property type="entry name" value="Ser/Thr_kinase_AS"/>
</dbReference>
<keyword evidence="5" id="KW-0808">Transferase</keyword>
<dbReference type="Gene3D" id="1.10.510.10">
    <property type="entry name" value="Transferase(Phosphotransferase) domain 1"/>
    <property type="match status" value="1"/>
</dbReference>
<organism evidence="7 8">
    <name type="scientific">Scleroderma citrinum Foug A</name>
    <dbReference type="NCBI Taxonomy" id="1036808"/>
    <lineage>
        <taxon>Eukaryota</taxon>
        <taxon>Fungi</taxon>
        <taxon>Dikarya</taxon>
        <taxon>Basidiomycota</taxon>
        <taxon>Agaricomycotina</taxon>
        <taxon>Agaricomycetes</taxon>
        <taxon>Agaricomycetidae</taxon>
        <taxon>Boletales</taxon>
        <taxon>Sclerodermatineae</taxon>
        <taxon>Sclerodermataceae</taxon>
        <taxon>Scleroderma</taxon>
    </lineage>
</organism>
<dbReference type="PROSITE" id="PS00107">
    <property type="entry name" value="PROTEIN_KINASE_ATP"/>
    <property type="match status" value="1"/>
</dbReference>
<keyword evidence="3 4" id="KW-0067">ATP-binding</keyword>
<dbReference type="EMBL" id="KN822256">
    <property type="protein sequence ID" value="KIM51462.1"/>
    <property type="molecule type" value="Genomic_DNA"/>
</dbReference>
<dbReference type="SUPFAM" id="SSF56112">
    <property type="entry name" value="Protein kinase-like (PK-like)"/>
    <property type="match status" value="1"/>
</dbReference>
<reference evidence="8" key="2">
    <citation type="submission" date="2015-01" db="EMBL/GenBank/DDBJ databases">
        <title>Evolutionary Origins and Diversification of the Mycorrhizal Mutualists.</title>
        <authorList>
            <consortium name="DOE Joint Genome Institute"/>
            <consortium name="Mycorrhizal Genomics Consortium"/>
            <person name="Kohler A."/>
            <person name="Kuo A."/>
            <person name="Nagy L.G."/>
            <person name="Floudas D."/>
            <person name="Copeland A."/>
            <person name="Barry K.W."/>
            <person name="Cichocki N."/>
            <person name="Veneault-Fourrey C."/>
            <person name="LaButti K."/>
            <person name="Lindquist E.A."/>
            <person name="Lipzen A."/>
            <person name="Lundell T."/>
            <person name="Morin E."/>
            <person name="Murat C."/>
            <person name="Riley R."/>
            <person name="Ohm R."/>
            <person name="Sun H."/>
            <person name="Tunlid A."/>
            <person name="Henrissat B."/>
            <person name="Grigoriev I.V."/>
            <person name="Hibbett D.S."/>
            <person name="Martin F."/>
        </authorList>
    </citation>
    <scope>NUCLEOTIDE SEQUENCE [LARGE SCALE GENOMIC DNA]</scope>
    <source>
        <strain evidence="8">Foug A</strain>
    </source>
</reference>
<evidence type="ECO:0000256" key="1">
    <source>
        <dbReference type="ARBA" id="ARBA00012513"/>
    </source>
</evidence>
<keyword evidence="5" id="KW-0418">Kinase</keyword>
<evidence type="ECO:0000259" key="6">
    <source>
        <dbReference type="PROSITE" id="PS50011"/>
    </source>
</evidence>
<dbReference type="InterPro" id="IPR017441">
    <property type="entry name" value="Protein_kinase_ATP_BS"/>
</dbReference>
<dbReference type="InterPro" id="IPR050235">
    <property type="entry name" value="CK1_Ser-Thr_kinase"/>
</dbReference>
<dbReference type="EC" id="2.7.11.1" evidence="1"/>
<proteinExistence type="inferred from homology"/>
<dbReference type="Pfam" id="PF00069">
    <property type="entry name" value="Pkinase"/>
    <property type="match status" value="1"/>
</dbReference>
<dbReference type="AlphaFoldDB" id="A0A0C2ZEW1"/>
<dbReference type="GO" id="GO:0004674">
    <property type="term" value="F:protein serine/threonine kinase activity"/>
    <property type="evidence" value="ECO:0007669"/>
    <property type="project" value="UniProtKB-KW"/>
</dbReference>